<evidence type="ECO:0000313" key="2">
    <source>
        <dbReference type="Proteomes" id="UP000446768"/>
    </source>
</evidence>
<organism evidence="1 2">
    <name type="scientific">Pseudoduganella rivuli</name>
    <dbReference type="NCBI Taxonomy" id="2666085"/>
    <lineage>
        <taxon>Bacteria</taxon>
        <taxon>Pseudomonadati</taxon>
        <taxon>Pseudomonadota</taxon>
        <taxon>Betaproteobacteria</taxon>
        <taxon>Burkholderiales</taxon>
        <taxon>Oxalobacteraceae</taxon>
        <taxon>Telluria group</taxon>
        <taxon>Pseudoduganella</taxon>
    </lineage>
</organism>
<proteinExistence type="predicted"/>
<sequence length="192" mass="21911">MTQENEPQPNTRRGIVLYETNPFMLGVKPRTRRVANKRGNMMLVSSDTGEVQAPVAGFWEAEQVDAAKFVKLFVNGVKALKELTGSGTKVFEVLYLRIQENIGKDRIFMSFSDLDQAITPMSHSTYKRGLAELIQKGFVAATPTQGWFWLNPDYVFNGDRLAFVKEYQKVSRPKRAQVDTKTMDIFEQLKHE</sequence>
<keyword evidence="2" id="KW-1185">Reference proteome</keyword>
<evidence type="ECO:0000313" key="1">
    <source>
        <dbReference type="EMBL" id="MRV76820.1"/>
    </source>
</evidence>
<name>A0A7X2IVR2_9BURK</name>
<protein>
    <submittedName>
        <fullName evidence="1">Replication protein</fullName>
    </submittedName>
</protein>
<gene>
    <name evidence="1" type="ORF">GJ700_34435</name>
</gene>
<dbReference type="RefSeq" id="WP_154382698.1">
    <property type="nucleotide sequence ID" value="NZ_WKJJ01000048.1"/>
</dbReference>
<dbReference type="EMBL" id="WKJJ01000048">
    <property type="protein sequence ID" value="MRV76820.1"/>
    <property type="molecule type" value="Genomic_DNA"/>
</dbReference>
<comment type="caution">
    <text evidence="1">The sequence shown here is derived from an EMBL/GenBank/DDBJ whole genome shotgun (WGS) entry which is preliminary data.</text>
</comment>
<dbReference type="AlphaFoldDB" id="A0A7X2IVR2"/>
<accession>A0A7X2IVR2</accession>
<dbReference type="Proteomes" id="UP000446768">
    <property type="component" value="Unassembled WGS sequence"/>
</dbReference>
<reference evidence="1 2" key="1">
    <citation type="submission" date="2019-11" db="EMBL/GenBank/DDBJ databases">
        <title>Novel species isolated from a subtropical stream in China.</title>
        <authorList>
            <person name="Lu H."/>
        </authorList>
    </citation>
    <scope>NUCLEOTIDE SEQUENCE [LARGE SCALE GENOMIC DNA]</scope>
    <source>
        <strain evidence="1 2">FT92W</strain>
    </source>
</reference>